<dbReference type="Gene3D" id="3.40.50.80">
    <property type="entry name" value="Nucleotide-binding domain of ferredoxin-NADP reductase (FNR) module"/>
    <property type="match status" value="1"/>
</dbReference>
<dbReference type="Gene3D" id="2.40.30.10">
    <property type="entry name" value="Translation factors"/>
    <property type="match status" value="1"/>
</dbReference>
<dbReference type="SUPFAM" id="SSF63380">
    <property type="entry name" value="Riboflavin synthase domain-like"/>
    <property type="match status" value="1"/>
</dbReference>
<dbReference type="Pfam" id="PF08021">
    <property type="entry name" value="FAD_binding_9"/>
    <property type="match status" value="1"/>
</dbReference>
<proteinExistence type="predicted"/>
<dbReference type="EMBL" id="CP049933">
    <property type="protein sequence ID" value="QIM19449.1"/>
    <property type="molecule type" value="Genomic_DNA"/>
</dbReference>
<dbReference type="PANTHER" id="PTHR30157:SF0">
    <property type="entry name" value="NADPH-DEPENDENT FERRIC-CHELATE REDUCTASE"/>
    <property type="match status" value="1"/>
</dbReference>
<dbReference type="PANTHER" id="PTHR30157">
    <property type="entry name" value="FERRIC REDUCTASE, NADPH-DEPENDENT"/>
    <property type="match status" value="1"/>
</dbReference>
<dbReference type="InterPro" id="IPR017938">
    <property type="entry name" value="Riboflavin_synthase-like_b-brl"/>
</dbReference>
<evidence type="ECO:0000313" key="2">
    <source>
        <dbReference type="EMBL" id="QIM19449.1"/>
    </source>
</evidence>
<accession>A0ABX6JYP9</accession>
<feature type="domain" description="FAD-binding FR-type" evidence="1">
    <location>
        <begin position="21"/>
        <end position="159"/>
    </location>
</feature>
<dbReference type="RefSeq" id="WP_166331691.1">
    <property type="nucleotide sequence ID" value="NZ_CP049933.1"/>
</dbReference>
<evidence type="ECO:0000313" key="3">
    <source>
        <dbReference type="Proteomes" id="UP000503441"/>
    </source>
</evidence>
<protein>
    <submittedName>
        <fullName evidence="2">Siderophore-interacting protein</fullName>
    </submittedName>
</protein>
<sequence>MLSESQETVIEKADSSDTALEAPFTVVTARVDLVEHPCPNFVRVHFVGPGINGVGTPGKTLDQRVKLIFPSDHGTLPDIVGAGGDWYQAWLAVPSTRRGAMRTYSIRELQVIGGHTRLIIDFVLHLAPGKTGPASLWASQAKVGDELLLVGPRRGRFDGGGIEFDPGSAKTILLAGDETAAPAIARILEDVDPATKGVAFIEVPSPSDVLDIRVPSGVEVHWLPRSASSHGAELIPRVLGHLGAQSHVHIADDGTENLVWETPGFSASGEEIVAEGGADENRDADCYYWIAGESRVVTTLRRHLVKDLGIARAQVAFMGYWRQGVAMKG</sequence>
<gene>
    <name evidence="2" type="ORF">G7066_14310</name>
</gene>
<evidence type="ECO:0000259" key="1">
    <source>
        <dbReference type="PROSITE" id="PS51384"/>
    </source>
</evidence>
<dbReference type="Pfam" id="PF04954">
    <property type="entry name" value="SIP"/>
    <property type="match status" value="1"/>
</dbReference>
<dbReference type="InterPro" id="IPR039374">
    <property type="entry name" value="SIP_fam"/>
</dbReference>
<keyword evidence="3" id="KW-1185">Reference proteome</keyword>
<dbReference type="PROSITE" id="PS51384">
    <property type="entry name" value="FAD_FR"/>
    <property type="match status" value="1"/>
</dbReference>
<dbReference type="InterPro" id="IPR013113">
    <property type="entry name" value="SIP_FAD-bd"/>
</dbReference>
<dbReference type="InterPro" id="IPR007037">
    <property type="entry name" value="SIP_rossman_dom"/>
</dbReference>
<dbReference type="CDD" id="cd06193">
    <property type="entry name" value="siderophore_interacting"/>
    <property type="match status" value="1"/>
</dbReference>
<dbReference type="Proteomes" id="UP000503441">
    <property type="component" value="Chromosome"/>
</dbReference>
<dbReference type="InterPro" id="IPR039261">
    <property type="entry name" value="FNR_nucleotide-bd"/>
</dbReference>
<reference evidence="2 3" key="1">
    <citation type="submission" date="2020-03" db="EMBL/GenBank/DDBJ databases">
        <title>Leucobacter sp. nov., isolated from beetles.</title>
        <authorList>
            <person name="Hyun D.-W."/>
            <person name="Bae J.-W."/>
        </authorList>
    </citation>
    <scope>NUCLEOTIDE SEQUENCE [LARGE SCALE GENOMIC DNA]</scope>
    <source>
        <strain evidence="2 3">HDW9A</strain>
    </source>
</reference>
<name>A0ABX6JYP9_9MICO</name>
<organism evidence="2 3">
    <name type="scientific">Leucobacter coleopterorum</name>
    <dbReference type="NCBI Taxonomy" id="2714933"/>
    <lineage>
        <taxon>Bacteria</taxon>
        <taxon>Bacillati</taxon>
        <taxon>Actinomycetota</taxon>
        <taxon>Actinomycetes</taxon>
        <taxon>Micrococcales</taxon>
        <taxon>Microbacteriaceae</taxon>
        <taxon>Leucobacter</taxon>
    </lineage>
</organism>
<dbReference type="InterPro" id="IPR017927">
    <property type="entry name" value="FAD-bd_FR_type"/>
</dbReference>